<sequence length="90" mass="10039">MMLPAFLPMLRRHRSPRTGSSSGDRRHPIQETPGEPVSDRRIISRDIQRLDELSDREHGLTDGSGAFSSCVSNVNVHVSSYQVRPLQGSL</sequence>
<evidence type="ECO:0000256" key="1">
    <source>
        <dbReference type="SAM" id="MobiDB-lite"/>
    </source>
</evidence>
<proteinExistence type="predicted"/>
<comment type="caution">
    <text evidence="2">The sequence shown here is derived from an EMBL/GenBank/DDBJ whole genome shotgun (WGS) entry which is preliminary data.</text>
</comment>
<keyword evidence="3" id="KW-1185">Reference proteome</keyword>
<reference evidence="2 3" key="1">
    <citation type="submission" date="2024-02" db="EMBL/GenBank/DDBJ databases">
        <title>Chromosome-level genome assembly of the Eurasian Minnow (Phoxinus phoxinus).</title>
        <authorList>
            <person name="Oriowo T.O."/>
            <person name="Martin S."/>
            <person name="Stange M."/>
            <person name="Chrysostomakis Y."/>
            <person name="Brown T."/>
            <person name="Winkler S."/>
            <person name="Kukowka S."/>
            <person name="Myers E.W."/>
            <person name="Bohne A."/>
        </authorList>
    </citation>
    <scope>NUCLEOTIDE SEQUENCE [LARGE SCALE GENOMIC DNA]</scope>
    <source>
        <strain evidence="2">ZFMK-TIS-60720</strain>
        <tissue evidence="2">Whole Organism</tissue>
    </source>
</reference>
<dbReference type="EMBL" id="JAYKXH010000021">
    <property type="protein sequence ID" value="KAK7129553.1"/>
    <property type="molecule type" value="Genomic_DNA"/>
</dbReference>
<dbReference type="Proteomes" id="UP001364617">
    <property type="component" value="Unassembled WGS sequence"/>
</dbReference>
<evidence type="ECO:0000313" key="2">
    <source>
        <dbReference type="EMBL" id="KAK7129553.1"/>
    </source>
</evidence>
<protein>
    <submittedName>
        <fullName evidence="2">Uncharacterized protein</fullName>
    </submittedName>
</protein>
<evidence type="ECO:0000313" key="3">
    <source>
        <dbReference type="Proteomes" id="UP001364617"/>
    </source>
</evidence>
<feature type="region of interest" description="Disordered" evidence="1">
    <location>
        <begin position="1"/>
        <end position="43"/>
    </location>
</feature>
<dbReference type="AlphaFoldDB" id="A0AAN9CD58"/>
<accession>A0AAN9CD58</accession>
<gene>
    <name evidence="2" type="ORF">R3I93_019250</name>
</gene>
<name>A0AAN9CD58_9TELE</name>
<organism evidence="2 3">
    <name type="scientific">Phoxinus phoxinus</name>
    <name type="common">Eurasian minnow</name>
    <dbReference type="NCBI Taxonomy" id="58324"/>
    <lineage>
        <taxon>Eukaryota</taxon>
        <taxon>Metazoa</taxon>
        <taxon>Chordata</taxon>
        <taxon>Craniata</taxon>
        <taxon>Vertebrata</taxon>
        <taxon>Euteleostomi</taxon>
        <taxon>Actinopterygii</taxon>
        <taxon>Neopterygii</taxon>
        <taxon>Teleostei</taxon>
        <taxon>Ostariophysi</taxon>
        <taxon>Cypriniformes</taxon>
        <taxon>Leuciscidae</taxon>
        <taxon>Phoxininae</taxon>
        <taxon>Phoxinus</taxon>
    </lineage>
</organism>